<feature type="transmembrane region" description="Helical" evidence="13">
    <location>
        <begin position="90"/>
        <end position="114"/>
    </location>
</feature>
<keyword evidence="5 10" id="KW-0812">Transmembrane</keyword>
<protein>
    <recommendedName>
        <fullName evidence="11">Cytochrome c oxidase subunit 2</fullName>
        <ecNumber evidence="11">7.1.1.9</ecNumber>
    </recommendedName>
</protein>
<evidence type="ECO:0000256" key="9">
    <source>
        <dbReference type="ARBA" id="ARBA00023136"/>
    </source>
</evidence>
<gene>
    <name evidence="15" type="ORF">LV89_03608</name>
</gene>
<keyword evidence="11" id="KW-0479">Metal-binding</keyword>
<sequence length="368" mass="40977">MTYLIGLLSVVFLVLAIMIVSKSMSLSKGIQGTEQDQDTPLDGANNANAIGMIVFLVLGSIGAAWSFLYSRPDLLPVAASEHGLKTDQMFWVSMGVITFAFFVTNALLFIFSFIYRHKKGYIATFYPVNHKLELIWTVIPAIVMAVLVFTGWRTWRDITSQAPDNAVVIEVTGHQFGWYVRYSGNDDNKLGNNNYKLIDATNSVGIDFTDEKSFDDFTANEMHLPKGVPVLLKIKAQDVLHSVYLPYQRVKMDAVPGMPTKFWFVPNKTTDEMRYITGNPDFNYKLNCTEICGSGHFGMAITVFVDEPEDYATWCKQQKPFLTQNPDFLAKVPEKLKGKAQKYIEAPAATPDSTQASGATPAAATSLR</sequence>
<dbReference type="Gene3D" id="1.10.287.90">
    <property type="match status" value="1"/>
</dbReference>
<dbReference type="GO" id="GO:0005886">
    <property type="term" value="C:plasma membrane"/>
    <property type="evidence" value="ECO:0007669"/>
    <property type="project" value="UniProtKB-SubCell"/>
</dbReference>
<keyword evidence="9 13" id="KW-0472">Membrane</keyword>
<dbReference type="EMBL" id="QGGO01000022">
    <property type="protein sequence ID" value="PWK21894.1"/>
    <property type="molecule type" value="Genomic_DNA"/>
</dbReference>
<feature type="transmembrane region" description="Helical" evidence="13">
    <location>
        <begin position="134"/>
        <end position="152"/>
    </location>
</feature>
<keyword evidence="7 10" id="KW-0249">Electron transport</keyword>
<dbReference type="EC" id="7.1.1.9" evidence="11"/>
<dbReference type="InterPro" id="IPR002429">
    <property type="entry name" value="CcO_II-like_C"/>
</dbReference>
<evidence type="ECO:0000256" key="13">
    <source>
        <dbReference type="SAM" id="Phobius"/>
    </source>
</evidence>
<evidence type="ECO:0000256" key="6">
    <source>
        <dbReference type="ARBA" id="ARBA00022967"/>
    </source>
</evidence>
<evidence type="ECO:0000256" key="8">
    <source>
        <dbReference type="ARBA" id="ARBA00022989"/>
    </source>
</evidence>
<dbReference type="GO" id="GO:0005507">
    <property type="term" value="F:copper ion binding"/>
    <property type="evidence" value="ECO:0007669"/>
    <property type="project" value="InterPro"/>
</dbReference>
<dbReference type="GO" id="GO:0042773">
    <property type="term" value="P:ATP synthesis coupled electron transport"/>
    <property type="evidence" value="ECO:0007669"/>
    <property type="project" value="TreeGrafter"/>
</dbReference>
<dbReference type="PRINTS" id="PR01166">
    <property type="entry name" value="CYCOXIDASEII"/>
</dbReference>
<evidence type="ECO:0000256" key="10">
    <source>
        <dbReference type="RuleBase" id="RU000456"/>
    </source>
</evidence>
<keyword evidence="6" id="KW-1278">Translocase</keyword>
<dbReference type="OrthoDB" id="9781261at2"/>
<evidence type="ECO:0000256" key="12">
    <source>
        <dbReference type="SAM" id="MobiDB-lite"/>
    </source>
</evidence>
<dbReference type="Proteomes" id="UP000245489">
    <property type="component" value="Unassembled WGS sequence"/>
</dbReference>
<accession>A0A316DUW8</accession>
<name>A0A316DUW8_9BACT</name>
<evidence type="ECO:0000256" key="1">
    <source>
        <dbReference type="ARBA" id="ARBA00004141"/>
    </source>
</evidence>
<evidence type="ECO:0000256" key="2">
    <source>
        <dbReference type="ARBA" id="ARBA00007866"/>
    </source>
</evidence>
<feature type="domain" description="Cytochrome oxidase subunit II copper A binding" evidence="14">
    <location>
        <begin position="164"/>
        <end position="317"/>
    </location>
</feature>
<dbReference type="Pfam" id="PF00116">
    <property type="entry name" value="COX2"/>
    <property type="match status" value="1"/>
</dbReference>
<dbReference type="GO" id="GO:0004129">
    <property type="term" value="F:cytochrome-c oxidase activity"/>
    <property type="evidence" value="ECO:0007669"/>
    <property type="project" value="UniProtKB-EC"/>
</dbReference>
<evidence type="ECO:0000256" key="5">
    <source>
        <dbReference type="ARBA" id="ARBA00022692"/>
    </source>
</evidence>
<evidence type="ECO:0000256" key="4">
    <source>
        <dbReference type="ARBA" id="ARBA00022660"/>
    </source>
</evidence>
<organism evidence="15 16">
    <name type="scientific">Arcicella aurantiaca</name>
    <dbReference type="NCBI Taxonomy" id="591202"/>
    <lineage>
        <taxon>Bacteria</taxon>
        <taxon>Pseudomonadati</taxon>
        <taxon>Bacteroidota</taxon>
        <taxon>Cytophagia</taxon>
        <taxon>Cytophagales</taxon>
        <taxon>Flectobacillaceae</taxon>
        <taxon>Arcicella</taxon>
    </lineage>
</organism>
<feature type="region of interest" description="Disordered" evidence="12">
    <location>
        <begin position="343"/>
        <end position="368"/>
    </location>
</feature>
<comment type="cofactor">
    <cofactor evidence="11">
        <name>Cu cation</name>
        <dbReference type="ChEBI" id="CHEBI:23378"/>
    </cofactor>
    <text evidence="11">Binds a copper A center.</text>
</comment>
<keyword evidence="8 13" id="KW-1133">Transmembrane helix</keyword>
<dbReference type="PANTHER" id="PTHR22888:SF9">
    <property type="entry name" value="CYTOCHROME C OXIDASE SUBUNIT 2"/>
    <property type="match status" value="1"/>
</dbReference>
<dbReference type="InterPro" id="IPR011759">
    <property type="entry name" value="Cyt_c_oxidase_su2_TM_dom"/>
</dbReference>
<comment type="caution">
    <text evidence="15">The sequence shown here is derived from an EMBL/GenBank/DDBJ whole genome shotgun (WGS) entry which is preliminary data.</text>
</comment>
<proteinExistence type="inferred from homology"/>
<dbReference type="Gene3D" id="2.60.40.420">
    <property type="entry name" value="Cupredoxins - blue copper proteins"/>
    <property type="match status" value="1"/>
</dbReference>
<dbReference type="RefSeq" id="WP_109744294.1">
    <property type="nucleotide sequence ID" value="NZ_QGGO01000022.1"/>
</dbReference>
<dbReference type="PANTHER" id="PTHR22888">
    <property type="entry name" value="CYTOCHROME C OXIDASE, SUBUNIT II"/>
    <property type="match status" value="1"/>
</dbReference>
<dbReference type="AlphaFoldDB" id="A0A316DUW8"/>
<dbReference type="InterPro" id="IPR008972">
    <property type="entry name" value="Cupredoxin"/>
</dbReference>
<dbReference type="SUPFAM" id="SSF81464">
    <property type="entry name" value="Cytochrome c oxidase subunit II-like, transmembrane region"/>
    <property type="match status" value="1"/>
</dbReference>
<keyword evidence="4 10" id="KW-0679">Respiratory chain</keyword>
<keyword evidence="16" id="KW-1185">Reference proteome</keyword>
<dbReference type="SUPFAM" id="SSF49503">
    <property type="entry name" value="Cupredoxins"/>
    <property type="match status" value="1"/>
</dbReference>
<dbReference type="InterPro" id="IPR036257">
    <property type="entry name" value="Cyt_c_oxidase_su2_TM_sf"/>
</dbReference>
<comment type="subcellular location">
    <subcellularLocation>
        <location evidence="10">Cell membrane</location>
        <topology evidence="10">Multi-pass membrane protein</topology>
    </subcellularLocation>
    <subcellularLocation>
        <location evidence="1">Membrane</location>
        <topology evidence="1">Multi-pass membrane protein</topology>
    </subcellularLocation>
</comment>
<evidence type="ECO:0000256" key="7">
    <source>
        <dbReference type="ARBA" id="ARBA00022982"/>
    </source>
</evidence>
<keyword evidence="11" id="KW-0186">Copper</keyword>
<evidence type="ECO:0000259" key="14">
    <source>
        <dbReference type="PROSITE" id="PS50857"/>
    </source>
</evidence>
<feature type="transmembrane region" description="Helical" evidence="13">
    <location>
        <begin position="49"/>
        <end position="69"/>
    </location>
</feature>
<evidence type="ECO:0000256" key="3">
    <source>
        <dbReference type="ARBA" id="ARBA00022448"/>
    </source>
</evidence>
<comment type="catalytic activity">
    <reaction evidence="11">
        <text>4 Fe(II)-[cytochrome c] + O2 + 8 H(+)(in) = 4 Fe(III)-[cytochrome c] + 2 H2O + 4 H(+)(out)</text>
        <dbReference type="Rhea" id="RHEA:11436"/>
        <dbReference type="Rhea" id="RHEA-COMP:10350"/>
        <dbReference type="Rhea" id="RHEA-COMP:14399"/>
        <dbReference type="ChEBI" id="CHEBI:15377"/>
        <dbReference type="ChEBI" id="CHEBI:15378"/>
        <dbReference type="ChEBI" id="CHEBI:15379"/>
        <dbReference type="ChEBI" id="CHEBI:29033"/>
        <dbReference type="ChEBI" id="CHEBI:29034"/>
        <dbReference type="EC" id="7.1.1.9"/>
    </reaction>
</comment>
<keyword evidence="3 10" id="KW-0813">Transport</keyword>
<evidence type="ECO:0000313" key="16">
    <source>
        <dbReference type="Proteomes" id="UP000245489"/>
    </source>
</evidence>
<dbReference type="PROSITE" id="PS50857">
    <property type="entry name" value="COX2_CUA"/>
    <property type="match status" value="1"/>
</dbReference>
<dbReference type="Pfam" id="PF02790">
    <property type="entry name" value="COX2_TM"/>
    <property type="match status" value="1"/>
</dbReference>
<dbReference type="InterPro" id="IPR045187">
    <property type="entry name" value="CcO_II"/>
</dbReference>
<comment type="function">
    <text evidence="11">Subunits I and II form the functional core of the enzyme complex. Electrons originating in cytochrome c are transferred via heme a and Cu(A) to the binuclear center formed by heme a3 and Cu(B).</text>
</comment>
<comment type="similarity">
    <text evidence="2 10">Belongs to the cytochrome c oxidase subunit 2 family.</text>
</comment>
<evidence type="ECO:0000313" key="15">
    <source>
        <dbReference type="EMBL" id="PWK21894.1"/>
    </source>
</evidence>
<evidence type="ECO:0000256" key="11">
    <source>
        <dbReference type="RuleBase" id="RU004024"/>
    </source>
</evidence>
<reference evidence="15 16" key="1">
    <citation type="submission" date="2018-05" db="EMBL/GenBank/DDBJ databases">
        <title>Genomic Encyclopedia of Archaeal and Bacterial Type Strains, Phase II (KMG-II): from individual species to whole genera.</title>
        <authorList>
            <person name="Goeker M."/>
        </authorList>
    </citation>
    <scope>NUCLEOTIDE SEQUENCE [LARGE SCALE GENOMIC DNA]</scope>
    <source>
        <strain evidence="15 16">DSM 22214</strain>
    </source>
</reference>